<evidence type="ECO:0000313" key="4">
    <source>
        <dbReference type="Proteomes" id="UP000320811"/>
    </source>
</evidence>
<dbReference type="InterPro" id="IPR036237">
    <property type="entry name" value="Xyl_isomerase-like_sf"/>
</dbReference>
<feature type="domain" description="Xylose isomerase-like TIM barrel" evidence="2">
    <location>
        <begin position="38"/>
        <end position="275"/>
    </location>
</feature>
<reference evidence="3 4" key="1">
    <citation type="submission" date="2019-06" db="EMBL/GenBank/DDBJ databases">
        <title>Sorghum-associated microbial communities from plants grown in Nebraska, USA.</title>
        <authorList>
            <person name="Schachtman D."/>
        </authorList>
    </citation>
    <scope>NUCLEOTIDE SEQUENCE [LARGE SCALE GENOMIC DNA]</scope>
    <source>
        <strain evidence="3 4">1209</strain>
    </source>
</reference>
<protein>
    <submittedName>
        <fullName evidence="3">Sugar phosphate isomerase/epimerase</fullName>
    </submittedName>
</protein>
<dbReference type="OrthoDB" id="9814946at2"/>
<keyword evidence="4" id="KW-1185">Reference proteome</keyword>
<name>A0A561PCI2_9BACT</name>
<dbReference type="GO" id="GO:0016853">
    <property type="term" value="F:isomerase activity"/>
    <property type="evidence" value="ECO:0007669"/>
    <property type="project" value="UniProtKB-KW"/>
</dbReference>
<dbReference type="PANTHER" id="PTHR12110">
    <property type="entry name" value="HYDROXYPYRUVATE ISOMERASE"/>
    <property type="match status" value="1"/>
</dbReference>
<evidence type="ECO:0000256" key="1">
    <source>
        <dbReference type="SAM" id="SignalP"/>
    </source>
</evidence>
<organism evidence="3 4">
    <name type="scientific">Chitinophaga polysaccharea</name>
    <dbReference type="NCBI Taxonomy" id="1293035"/>
    <lineage>
        <taxon>Bacteria</taxon>
        <taxon>Pseudomonadati</taxon>
        <taxon>Bacteroidota</taxon>
        <taxon>Chitinophagia</taxon>
        <taxon>Chitinophagales</taxon>
        <taxon>Chitinophagaceae</taxon>
        <taxon>Chitinophaga</taxon>
    </lineage>
</organism>
<keyword evidence="1" id="KW-0732">Signal</keyword>
<dbReference type="Pfam" id="PF01261">
    <property type="entry name" value="AP_endonuc_2"/>
    <property type="match status" value="1"/>
</dbReference>
<evidence type="ECO:0000259" key="2">
    <source>
        <dbReference type="Pfam" id="PF01261"/>
    </source>
</evidence>
<dbReference type="EMBL" id="VIWO01000008">
    <property type="protein sequence ID" value="TWF35831.1"/>
    <property type="molecule type" value="Genomic_DNA"/>
</dbReference>
<accession>A0A561PCI2</accession>
<comment type="caution">
    <text evidence="3">The sequence shown here is derived from an EMBL/GenBank/DDBJ whole genome shotgun (WGS) entry which is preliminary data.</text>
</comment>
<feature type="chain" id="PRO_5021968647" evidence="1">
    <location>
        <begin position="22"/>
        <end position="286"/>
    </location>
</feature>
<dbReference type="Proteomes" id="UP000320811">
    <property type="component" value="Unassembled WGS sequence"/>
</dbReference>
<gene>
    <name evidence="3" type="ORF">FHW36_108187</name>
</gene>
<dbReference type="Gene3D" id="3.20.20.150">
    <property type="entry name" value="Divalent-metal-dependent TIM barrel enzymes"/>
    <property type="match status" value="1"/>
</dbReference>
<dbReference type="RefSeq" id="WP_145673078.1">
    <property type="nucleotide sequence ID" value="NZ_VIWO01000008.1"/>
</dbReference>
<dbReference type="InterPro" id="IPR013022">
    <property type="entry name" value="Xyl_isomerase-like_TIM-brl"/>
</dbReference>
<dbReference type="InterPro" id="IPR050312">
    <property type="entry name" value="IolE/XylAMocC-like"/>
</dbReference>
<proteinExistence type="predicted"/>
<keyword evidence="3" id="KW-0413">Isomerase</keyword>
<evidence type="ECO:0000313" key="3">
    <source>
        <dbReference type="EMBL" id="TWF35831.1"/>
    </source>
</evidence>
<sequence length="286" mass="32091">MKIRLLLLFSLFLSPLLQSNAQTLPAIGICSSYTNDSLASANGFTFLEEAVRKILAPALSEGQFNEQLQAIRRSRCKIESCNVFIPGNIRLTGDSVDERRVLGYVDAVMRRAKIAGIKLIVLGSGEARKIPDGADRKKVVQQFVVLGRKMAIIAAKYDVVIAMENLNTSETNFVNTLAEGNDIVRAIAHPNFRLTADIYHMLREHESPESIEKAKGILVHCHIAEREKRTPPGLAGDDFRPYLAALHKIGFNGHIMMECRWEDPARQYKPAYEYLHQQLTEAWTTQ</sequence>
<feature type="signal peptide" evidence="1">
    <location>
        <begin position="1"/>
        <end position="21"/>
    </location>
</feature>
<dbReference type="AlphaFoldDB" id="A0A561PCI2"/>
<dbReference type="SUPFAM" id="SSF51658">
    <property type="entry name" value="Xylose isomerase-like"/>
    <property type="match status" value="1"/>
</dbReference>